<evidence type="ECO:0000313" key="3">
    <source>
        <dbReference type="Proteomes" id="UP000053958"/>
    </source>
</evidence>
<sequence>TPKMNIPVSPSEPRKYVMRGGREGERAWKLKKKQLGLPSKRVFLSLAYSIKSIGRGTAIQDRCVLVLSVVCSGWMGFWFGFCLFLASASDRT</sequence>
<feature type="transmembrane region" description="Helical" evidence="1">
    <location>
        <begin position="64"/>
        <end position="86"/>
    </location>
</feature>
<protein>
    <submittedName>
        <fullName evidence="2">Uncharacterized protein</fullName>
    </submittedName>
</protein>
<gene>
    <name evidence="2" type="ORF">T310_6274</name>
</gene>
<reference evidence="2 3" key="1">
    <citation type="submission" date="2015-04" db="EMBL/GenBank/DDBJ databases">
        <authorList>
            <person name="Heijne W.H."/>
            <person name="Fedorova N.D."/>
            <person name="Nierman W.C."/>
            <person name="Vollebregt A.W."/>
            <person name="Zhao Z."/>
            <person name="Wu L."/>
            <person name="Kumar M."/>
            <person name="Stam H."/>
            <person name="van den Berg M.A."/>
            <person name="Pel H.J."/>
        </authorList>
    </citation>
    <scope>NUCLEOTIDE SEQUENCE [LARGE SCALE GENOMIC DNA]</scope>
    <source>
        <strain evidence="2 3">CBS 393.64</strain>
    </source>
</reference>
<feature type="non-terminal residue" evidence="2">
    <location>
        <position position="1"/>
    </location>
</feature>
<keyword evidence="1" id="KW-1133">Transmembrane helix</keyword>
<dbReference type="AlphaFoldDB" id="A0A0F4YQ49"/>
<dbReference type="Proteomes" id="UP000053958">
    <property type="component" value="Unassembled WGS sequence"/>
</dbReference>
<dbReference type="GeneID" id="25318581"/>
<evidence type="ECO:0000256" key="1">
    <source>
        <dbReference type="SAM" id="Phobius"/>
    </source>
</evidence>
<organism evidence="2 3">
    <name type="scientific">Rasamsonia emersonii (strain ATCC 16479 / CBS 393.64 / IMI 116815)</name>
    <dbReference type="NCBI Taxonomy" id="1408163"/>
    <lineage>
        <taxon>Eukaryota</taxon>
        <taxon>Fungi</taxon>
        <taxon>Dikarya</taxon>
        <taxon>Ascomycota</taxon>
        <taxon>Pezizomycotina</taxon>
        <taxon>Eurotiomycetes</taxon>
        <taxon>Eurotiomycetidae</taxon>
        <taxon>Eurotiales</taxon>
        <taxon>Trichocomaceae</taxon>
        <taxon>Rasamsonia</taxon>
    </lineage>
</organism>
<accession>A0A0F4YQ49</accession>
<keyword evidence="3" id="KW-1185">Reference proteome</keyword>
<dbReference type="EMBL" id="LASV01000323">
    <property type="protein sequence ID" value="KKA19743.1"/>
    <property type="molecule type" value="Genomic_DNA"/>
</dbReference>
<evidence type="ECO:0000313" key="2">
    <source>
        <dbReference type="EMBL" id="KKA19743.1"/>
    </source>
</evidence>
<comment type="caution">
    <text evidence="2">The sequence shown here is derived from an EMBL/GenBank/DDBJ whole genome shotgun (WGS) entry which is preliminary data.</text>
</comment>
<name>A0A0F4YQ49_RASE3</name>
<proteinExistence type="predicted"/>
<keyword evidence="1" id="KW-0812">Transmembrane</keyword>
<dbReference type="RefSeq" id="XP_013326355.1">
    <property type="nucleotide sequence ID" value="XM_013470901.1"/>
</dbReference>
<keyword evidence="1" id="KW-0472">Membrane</keyword>